<dbReference type="Proteomes" id="UP001054857">
    <property type="component" value="Unassembled WGS sequence"/>
</dbReference>
<name>A0AAD3DNY5_9CHLO</name>
<sequence>MDILQDVYQGLERIADSMAASASPFLDMAGPKGSFTRVYAGVVLSGLSFWLLELIFLALLKPLLIRVYQDHAAEKGNVKAQLRKAKGTATLTVARLVGTVHNSIQVPVGLMILADPRFLGDRINTITNLSCAMCYISAGYFFHDLVMCIKRFSLEGPLYTTHALACHIAYTFGIYSGFLHYHGAAFLMWEISTPFVHARWVMYKAGLANTTAYLINGLCMLFAFFGCRIAWGYYESYHLVYDVVSERYREGSTFPLTGTVAYCIIAVVMNCLNTHWFLKMASAAVALFIKGKKGSEVGSHKDE</sequence>
<feature type="transmembrane region" description="Helical" evidence="6">
    <location>
        <begin position="158"/>
        <end position="178"/>
    </location>
</feature>
<reference evidence="8 9" key="1">
    <citation type="journal article" date="2021" name="Sci. Rep.">
        <title>Genome sequencing of the multicellular alga Astrephomene provides insights into convergent evolution of germ-soma differentiation.</title>
        <authorList>
            <person name="Yamashita S."/>
            <person name="Yamamoto K."/>
            <person name="Matsuzaki R."/>
            <person name="Suzuki S."/>
            <person name="Yamaguchi H."/>
            <person name="Hirooka S."/>
            <person name="Minakuchi Y."/>
            <person name="Miyagishima S."/>
            <person name="Kawachi M."/>
            <person name="Toyoda A."/>
            <person name="Nozaki H."/>
        </authorList>
    </citation>
    <scope>NUCLEOTIDE SEQUENCE [LARGE SCALE GENOMIC DNA]</scope>
    <source>
        <strain evidence="8 9">NIES-4017</strain>
    </source>
</reference>
<dbReference type="AlphaFoldDB" id="A0AAD3DNY5"/>
<evidence type="ECO:0000256" key="6">
    <source>
        <dbReference type="SAM" id="Phobius"/>
    </source>
</evidence>
<evidence type="ECO:0000259" key="7">
    <source>
        <dbReference type="PROSITE" id="PS50922"/>
    </source>
</evidence>
<evidence type="ECO:0000256" key="4">
    <source>
        <dbReference type="ARBA" id="ARBA00023136"/>
    </source>
</evidence>
<keyword evidence="3 6" id="KW-1133">Transmembrane helix</keyword>
<evidence type="ECO:0000256" key="2">
    <source>
        <dbReference type="ARBA" id="ARBA00022692"/>
    </source>
</evidence>
<proteinExistence type="predicted"/>
<feature type="transmembrane region" description="Helical" evidence="6">
    <location>
        <begin position="38"/>
        <end position="60"/>
    </location>
</feature>
<organism evidence="8 9">
    <name type="scientific">Astrephomene gubernaculifera</name>
    <dbReference type="NCBI Taxonomy" id="47775"/>
    <lineage>
        <taxon>Eukaryota</taxon>
        <taxon>Viridiplantae</taxon>
        <taxon>Chlorophyta</taxon>
        <taxon>core chlorophytes</taxon>
        <taxon>Chlorophyceae</taxon>
        <taxon>CS clade</taxon>
        <taxon>Chlamydomonadales</taxon>
        <taxon>Astrephomenaceae</taxon>
        <taxon>Astrephomene</taxon>
    </lineage>
</organism>
<dbReference type="GO" id="GO:0016020">
    <property type="term" value="C:membrane"/>
    <property type="evidence" value="ECO:0007669"/>
    <property type="project" value="UniProtKB-SubCell"/>
</dbReference>
<keyword evidence="2 5" id="KW-0812">Transmembrane</keyword>
<keyword evidence="4 5" id="KW-0472">Membrane</keyword>
<keyword evidence="9" id="KW-1185">Reference proteome</keyword>
<dbReference type="InterPro" id="IPR006634">
    <property type="entry name" value="TLC-dom"/>
</dbReference>
<evidence type="ECO:0000256" key="1">
    <source>
        <dbReference type="ARBA" id="ARBA00004141"/>
    </source>
</evidence>
<evidence type="ECO:0000313" key="9">
    <source>
        <dbReference type="Proteomes" id="UP001054857"/>
    </source>
</evidence>
<comment type="caution">
    <text evidence="8">The sequence shown here is derived from an EMBL/GenBank/DDBJ whole genome shotgun (WGS) entry which is preliminary data.</text>
</comment>
<feature type="domain" description="TLC" evidence="7">
    <location>
        <begin position="87"/>
        <end position="289"/>
    </location>
</feature>
<dbReference type="PROSITE" id="PS50922">
    <property type="entry name" value="TLC"/>
    <property type="match status" value="1"/>
</dbReference>
<gene>
    <name evidence="8" type="ORF">Agub_g5223</name>
</gene>
<dbReference type="PANTHER" id="PTHR13439:SF0">
    <property type="entry name" value="TOPOISOMERASE I DAMAGE AFFECTED PROTEIN 4"/>
    <property type="match status" value="1"/>
</dbReference>
<accession>A0AAD3DNY5</accession>
<feature type="transmembrane region" description="Helical" evidence="6">
    <location>
        <begin position="213"/>
        <end position="234"/>
    </location>
</feature>
<dbReference type="PANTHER" id="PTHR13439">
    <property type="entry name" value="CT120 PROTEIN"/>
    <property type="match status" value="1"/>
</dbReference>
<dbReference type="GO" id="GO:0055088">
    <property type="term" value="P:lipid homeostasis"/>
    <property type="evidence" value="ECO:0007669"/>
    <property type="project" value="TreeGrafter"/>
</dbReference>
<evidence type="ECO:0000256" key="5">
    <source>
        <dbReference type="PROSITE-ProRule" id="PRU00205"/>
    </source>
</evidence>
<dbReference type="InterPro" id="IPR050846">
    <property type="entry name" value="TLCD"/>
</dbReference>
<feature type="transmembrane region" description="Helical" evidence="6">
    <location>
        <begin position="254"/>
        <end position="272"/>
    </location>
</feature>
<comment type="subcellular location">
    <subcellularLocation>
        <location evidence="1">Membrane</location>
        <topology evidence="1">Multi-pass membrane protein</topology>
    </subcellularLocation>
</comment>
<feature type="transmembrane region" description="Helical" evidence="6">
    <location>
        <begin position="126"/>
        <end position="146"/>
    </location>
</feature>
<dbReference type="GO" id="GO:0005783">
    <property type="term" value="C:endoplasmic reticulum"/>
    <property type="evidence" value="ECO:0007669"/>
    <property type="project" value="TreeGrafter"/>
</dbReference>
<evidence type="ECO:0000256" key="3">
    <source>
        <dbReference type="ARBA" id="ARBA00022989"/>
    </source>
</evidence>
<dbReference type="EMBL" id="BMAR01000006">
    <property type="protein sequence ID" value="GFR44063.1"/>
    <property type="molecule type" value="Genomic_DNA"/>
</dbReference>
<dbReference type="SMART" id="SM00724">
    <property type="entry name" value="TLC"/>
    <property type="match status" value="1"/>
</dbReference>
<dbReference type="Pfam" id="PF03798">
    <property type="entry name" value="TRAM_LAG1_CLN8"/>
    <property type="match status" value="1"/>
</dbReference>
<protein>
    <recommendedName>
        <fullName evidence="7">TLC domain-containing protein</fullName>
    </recommendedName>
</protein>
<evidence type="ECO:0000313" key="8">
    <source>
        <dbReference type="EMBL" id="GFR44063.1"/>
    </source>
</evidence>